<sequence length="183" mass="20547">MKTKKDSRIGRKLAMLLFVTSLVTLVLIYISPQWLAEFLDFLYGIIGALILVNVIYLGRLVFKIIKSRGDRKKLYNTCMVMLINIPFLLSFMFVGFVIKSNLRITFTNKTGVPLTNIKMTGCEDFTIPSLAKGQSKTIWVDVNNDCSVSIIYEKEGAVIEEKVVGYATPGFGERVKYAIGGQK</sequence>
<feature type="transmembrane region" description="Helical" evidence="1">
    <location>
        <begin position="74"/>
        <end position="98"/>
    </location>
</feature>
<accession>A0A1G8CEN1</accession>
<feature type="transmembrane region" description="Helical" evidence="1">
    <location>
        <begin position="12"/>
        <end position="35"/>
    </location>
</feature>
<reference evidence="3" key="1">
    <citation type="submission" date="2016-10" db="EMBL/GenBank/DDBJ databases">
        <authorList>
            <person name="Varghese N."/>
            <person name="Submissions S."/>
        </authorList>
    </citation>
    <scope>NUCLEOTIDE SEQUENCE [LARGE SCALE GENOMIC DNA]</scope>
    <source>
        <strain evidence="3">DSM 23313</strain>
    </source>
</reference>
<evidence type="ECO:0000313" key="2">
    <source>
        <dbReference type="EMBL" id="SDH43926.1"/>
    </source>
</evidence>
<keyword evidence="1" id="KW-1133">Transmembrane helix</keyword>
<proteinExistence type="predicted"/>
<protein>
    <submittedName>
        <fullName evidence="2">Uncharacterized protein</fullName>
    </submittedName>
</protein>
<dbReference type="EMBL" id="FNDQ01000004">
    <property type="protein sequence ID" value="SDH43926.1"/>
    <property type="molecule type" value="Genomic_DNA"/>
</dbReference>
<evidence type="ECO:0000313" key="3">
    <source>
        <dbReference type="Proteomes" id="UP000243588"/>
    </source>
</evidence>
<keyword evidence="3" id="KW-1185">Reference proteome</keyword>
<dbReference type="RefSeq" id="WP_090405969.1">
    <property type="nucleotide sequence ID" value="NZ_FNDQ01000004.1"/>
</dbReference>
<evidence type="ECO:0000256" key="1">
    <source>
        <dbReference type="SAM" id="Phobius"/>
    </source>
</evidence>
<dbReference type="Proteomes" id="UP000243588">
    <property type="component" value="Unassembled WGS sequence"/>
</dbReference>
<dbReference type="AlphaFoldDB" id="A0A1G8CEN1"/>
<organism evidence="2 3">
    <name type="scientific">Myroides phaeus</name>
    <dbReference type="NCBI Taxonomy" id="702745"/>
    <lineage>
        <taxon>Bacteria</taxon>
        <taxon>Pseudomonadati</taxon>
        <taxon>Bacteroidota</taxon>
        <taxon>Flavobacteriia</taxon>
        <taxon>Flavobacteriales</taxon>
        <taxon>Flavobacteriaceae</taxon>
        <taxon>Myroides</taxon>
    </lineage>
</organism>
<name>A0A1G8CEN1_9FLAO</name>
<feature type="transmembrane region" description="Helical" evidence="1">
    <location>
        <begin position="41"/>
        <end position="62"/>
    </location>
</feature>
<keyword evidence="1" id="KW-0472">Membrane</keyword>
<keyword evidence="1" id="KW-0812">Transmembrane</keyword>
<gene>
    <name evidence="2" type="ORF">SAMN05421818_10411</name>
</gene>